<gene>
    <name evidence="2" type="ORF">FKX85_13180</name>
</gene>
<evidence type="ECO:0000313" key="2">
    <source>
        <dbReference type="EMBL" id="QDH79932.1"/>
    </source>
</evidence>
<name>A0A514CJC9_9BACT</name>
<accession>A0A514CJC9</accession>
<evidence type="ECO:0000313" key="3">
    <source>
        <dbReference type="Proteomes" id="UP000316614"/>
    </source>
</evidence>
<protein>
    <submittedName>
        <fullName evidence="2">DUF4920 domain-containing protein</fullName>
    </submittedName>
</protein>
<dbReference type="KEGG" id="echi:FKX85_13180"/>
<dbReference type="InterPro" id="IPR032577">
    <property type="entry name" value="DUF4920"/>
</dbReference>
<sequence length="170" mass="18721">MKINVQLLLAFFLSFSFLACEGEKHDRKKDNISANKDEIAGSYGEQIANGGMISLAGMLETLKSQGKFEGKISGEINEVCAKKGCWLTMDLPNGESMRVTFKDYGFFVPKNAQGYPVVLEGEAVSVVTDVKTLRHYAQDGGATPEEIEKIKEPKEEYTFVATGVLIQDKL</sequence>
<dbReference type="OrthoDB" id="129527at2"/>
<reference evidence="2 3" key="1">
    <citation type="submission" date="2019-06" db="EMBL/GenBank/DDBJ databases">
        <title>Echinicola alkalisoli sp. nov. isolated from saline soil.</title>
        <authorList>
            <person name="Sun J.-Q."/>
            <person name="Xu L."/>
        </authorList>
    </citation>
    <scope>NUCLEOTIDE SEQUENCE [LARGE SCALE GENOMIC DNA]</scope>
    <source>
        <strain evidence="2 3">LN3S3</strain>
    </source>
</reference>
<feature type="chain" id="PRO_5022084681" evidence="1">
    <location>
        <begin position="20"/>
        <end position="170"/>
    </location>
</feature>
<dbReference type="AlphaFoldDB" id="A0A514CJC9"/>
<dbReference type="RefSeq" id="WP_141615169.1">
    <property type="nucleotide sequence ID" value="NZ_CP041253.1"/>
</dbReference>
<keyword evidence="3" id="KW-1185">Reference proteome</keyword>
<feature type="signal peptide" evidence="1">
    <location>
        <begin position="1"/>
        <end position="19"/>
    </location>
</feature>
<organism evidence="2 3">
    <name type="scientific">Echinicola soli</name>
    <dbReference type="NCBI Taxonomy" id="2591634"/>
    <lineage>
        <taxon>Bacteria</taxon>
        <taxon>Pseudomonadati</taxon>
        <taxon>Bacteroidota</taxon>
        <taxon>Cytophagia</taxon>
        <taxon>Cytophagales</taxon>
        <taxon>Cyclobacteriaceae</taxon>
        <taxon>Echinicola</taxon>
    </lineage>
</organism>
<dbReference type="Proteomes" id="UP000316614">
    <property type="component" value="Chromosome"/>
</dbReference>
<proteinExistence type="predicted"/>
<dbReference type="EMBL" id="CP041253">
    <property type="protein sequence ID" value="QDH79932.1"/>
    <property type="molecule type" value="Genomic_DNA"/>
</dbReference>
<keyword evidence="1" id="KW-0732">Signal</keyword>
<dbReference type="PROSITE" id="PS51257">
    <property type="entry name" value="PROKAR_LIPOPROTEIN"/>
    <property type="match status" value="1"/>
</dbReference>
<evidence type="ECO:0000256" key="1">
    <source>
        <dbReference type="SAM" id="SignalP"/>
    </source>
</evidence>
<dbReference type="Pfam" id="PF16267">
    <property type="entry name" value="DUF4920"/>
    <property type="match status" value="1"/>
</dbReference>